<protein>
    <submittedName>
        <fullName evidence="4">Probable protein phosphatase 2C 65 isoform X1</fullName>
    </submittedName>
</protein>
<dbReference type="Proteomes" id="UP001652600">
    <property type="component" value="Chromosome 8"/>
</dbReference>
<proteinExistence type="predicted"/>
<feature type="region of interest" description="Disordered" evidence="1">
    <location>
        <begin position="413"/>
        <end position="443"/>
    </location>
</feature>
<dbReference type="RefSeq" id="XP_008464240.1">
    <property type="nucleotide sequence ID" value="XM_008466018.3"/>
</dbReference>
<dbReference type="AlphaFoldDB" id="A0A1S3CMJ3"/>
<feature type="compositionally biased region" description="Basic and acidic residues" evidence="1">
    <location>
        <begin position="422"/>
        <end position="439"/>
    </location>
</feature>
<organism evidence="3 4">
    <name type="scientific">Cucumis melo</name>
    <name type="common">Muskmelon</name>
    <dbReference type="NCBI Taxonomy" id="3656"/>
    <lineage>
        <taxon>Eukaryota</taxon>
        <taxon>Viridiplantae</taxon>
        <taxon>Streptophyta</taxon>
        <taxon>Embryophyta</taxon>
        <taxon>Tracheophyta</taxon>
        <taxon>Spermatophyta</taxon>
        <taxon>Magnoliopsida</taxon>
        <taxon>eudicotyledons</taxon>
        <taxon>Gunneridae</taxon>
        <taxon>Pentapetalae</taxon>
        <taxon>rosids</taxon>
        <taxon>fabids</taxon>
        <taxon>Cucurbitales</taxon>
        <taxon>Cucurbitaceae</taxon>
        <taxon>Benincaseae</taxon>
        <taxon>Cucumis</taxon>
    </lineage>
</organism>
<feature type="domain" description="PPM-type phosphatase" evidence="2">
    <location>
        <begin position="49"/>
        <end position="372"/>
    </location>
</feature>
<evidence type="ECO:0000313" key="4">
    <source>
        <dbReference type="RefSeq" id="XP_008464240.1"/>
    </source>
</evidence>
<dbReference type="SMR" id="A0A1S3CMJ3"/>
<sequence length="475" mass="53511">MGACCTKDNLYGGYTTYDKDDRDSNGDDGEEVRRGEDGATVRLRGSSAFTSMFTQRGRKGINQDAMTVWEDFSGEKDLMFCGVFDGHGPSGHRVARHARDILPTKLSTAIKKQLYEPENGVVSEACVEPDNNGGKQRNRLVSKWEAALEESFKEVDQELSLDSSIDCFCSGTTAVTIIKQVNFLENNILYFPIFIQSLDHFDHQGEHLVVASVGDSRAVLCTRGDKHQLIPIQLTVDQKPNIPCEAERIKNRQGRIIAEKEEPDIYRVWVPDGNYPGLAMSRSLGDFCLKDYGLISTPQVSYRKLTRKDEFIVLATDGIWDVLTNNQVINIVASVRNRSMAAKLVVKLAVSEWKRRFPGSLIDDCAAICLFFKNPPLLTKSMTSVGRRNVRSHPELAVSRSCRSVGVDRKRGVREEEVEGGSMKRECSKEERTKEERKGVQGLRRANSLTRATRFTKTLSHNQRTEKFYHEVESR</sequence>
<dbReference type="InterPro" id="IPR036457">
    <property type="entry name" value="PPM-type-like_dom_sf"/>
</dbReference>
<dbReference type="FunCoup" id="A0A1S3CMJ3">
    <property type="interactions" value="249"/>
</dbReference>
<reference evidence="4" key="1">
    <citation type="submission" date="2025-08" db="UniProtKB">
        <authorList>
            <consortium name="RefSeq"/>
        </authorList>
    </citation>
    <scope>IDENTIFICATION</scope>
    <source>
        <tissue evidence="4">Stem</tissue>
    </source>
</reference>
<dbReference type="GeneID" id="103502171"/>
<dbReference type="Gene3D" id="3.60.40.10">
    <property type="entry name" value="PPM-type phosphatase domain"/>
    <property type="match status" value="1"/>
</dbReference>
<keyword evidence="3" id="KW-1185">Reference proteome</keyword>
<dbReference type="GO" id="GO:0004722">
    <property type="term" value="F:protein serine/threonine phosphatase activity"/>
    <property type="evidence" value="ECO:0007669"/>
    <property type="project" value="InterPro"/>
</dbReference>
<dbReference type="PANTHER" id="PTHR47992">
    <property type="entry name" value="PROTEIN PHOSPHATASE"/>
    <property type="match status" value="1"/>
</dbReference>
<accession>A0A1S3CMJ3</accession>
<dbReference type="OrthoDB" id="10264738at2759"/>
<dbReference type="Pfam" id="PF00481">
    <property type="entry name" value="PP2C"/>
    <property type="match status" value="1"/>
</dbReference>
<evidence type="ECO:0000256" key="1">
    <source>
        <dbReference type="SAM" id="MobiDB-lite"/>
    </source>
</evidence>
<evidence type="ECO:0000259" key="2">
    <source>
        <dbReference type="PROSITE" id="PS51746"/>
    </source>
</evidence>
<dbReference type="SMART" id="SM00332">
    <property type="entry name" value="PP2Cc"/>
    <property type="match status" value="1"/>
</dbReference>
<dbReference type="KEGG" id="cmo:103502171"/>
<dbReference type="PROSITE" id="PS51746">
    <property type="entry name" value="PPM_2"/>
    <property type="match status" value="1"/>
</dbReference>
<dbReference type="SUPFAM" id="SSF81606">
    <property type="entry name" value="PP2C-like"/>
    <property type="match status" value="1"/>
</dbReference>
<gene>
    <name evidence="4" type="primary">LOC103502171</name>
</gene>
<dbReference type="InterPro" id="IPR015655">
    <property type="entry name" value="PP2C"/>
</dbReference>
<dbReference type="InParanoid" id="A0A1S3CMJ3"/>
<name>A0A1S3CMJ3_CUCME</name>
<dbReference type="CDD" id="cd00143">
    <property type="entry name" value="PP2Cc"/>
    <property type="match status" value="1"/>
</dbReference>
<dbReference type="InterPro" id="IPR001932">
    <property type="entry name" value="PPM-type_phosphatase-like_dom"/>
</dbReference>
<dbReference type="eggNOG" id="KOG0698">
    <property type="taxonomic scope" value="Eukaryota"/>
</dbReference>
<evidence type="ECO:0000313" key="3">
    <source>
        <dbReference type="Proteomes" id="UP001652600"/>
    </source>
</evidence>